<evidence type="ECO:0000256" key="1">
    <source>
        <dbReference type="SAM" id="Phobius"/>
    </source>
</evidence>
<keyword evidence="1" id="KW-1133">Transmembrane helix</keyword>
<keyword evidence="1" id="KW-0472">Membrane</keyword>
<gene>
    <name evidence="2" type="ORF">MSBR3_1565</name>
</gene>
<feature type="transmembrane region" description="Helical" evidence="1">
    <location>
        <begin position="39"/>
        <end position="58"/>
    </location>
</feature>
<reference evidence="2" key="1">
    <citation type="submission" date="2014-07" db="EMBL/GenBank/DDBJ databases">
        <title>Methanogenic archaea and the global carbon cycle.</title>
        <authorList>
            <person name="Henriksen J.R."/>
            <person name="Luke J."/>
            <person name="Reinhart S."/>
            <person name="Benedict M.N."/>
            <person name="Youngblut N.D."/>
            <person name="Metcalf M.E."/>
            <person name="Whitaker R.J."/>
            <person name="Metcalf W.W."/>
        </authorList>
    </citation>
    <scope>NUCLEOTIDE SEQUENCE [LARGE SCALE GENOMIC DNA]</scope>
    <source>
        <strain evidence="2">3</strain>
    </source>
</reference>
<keyword evidence="3" id="KW-1185">Reference proteome</keyword>
<dbReference type="HOGENOM" id="CLU_129112_0_0_2"/>
<dbReference type="STRING" id="1434107.MSBR3_1565"/>
<name>A0A0E3SMI5_METBA</name>
<dbReference type="EMBL" id="CP009517">
    <property type="protein sequence ID" value="AKB82143.1"/>
    <property type="molecule type" value="Genomic_DNA"/>
</dbReference>
<keyword evidence="1" id="KW-0812">Transmembrane</keyword>
<organism evidence="2 3">
    <name type="scientific">Methanosarcina barkeri 3</name>
    <dbReference type="NCBI Taxonomy" id="1434107"/>
    <lineage>
        <taxon>Archaea</taxon>
        <taxon>Methanobacteriati</taxon>
        <taxon>Methanobacteriota</taxon>
        <taxon>Stenosarchaea group</taxon>
        <taxon>Methanomicrobia</taxon>
        <taxon>Methanosarcinales</taxon>
        <taxon>Methanosarcinaceae</taxon>
        <taxon>Methanosarcina</taxon>
    </lineage>
</organism>
<dbReference type="OrthoDB" id="136375at2157"/>
<protein>
    <submittedName>
        <fullName evidence="2">Uncharacterized protein</fullName>
    </submittedName>
</protein>
<dbReference type="AlphaFoldDB" id="A0A0E3SMI5"/>
<accession>A0A0E3SMI5</accession>
<dbReference type="Proteomes" id="UP000033066">
    <property type="component" value="Chromosome"/>
</dbReference>
<dbReference type="KEGG" id="mbak:MSBR3_1565"/>
<evidence type="ECO:0000313" key="3">
    <source>
        <dbReference type="Proteomes" id="UP000033066"/>
    </source>
</evidence>
<sequence>MDLVDQAFFLRKVEANKAQHVVNSLEIDESAVISLPFRLTVSSILFAVILLLSFVYLYDFLEEAKEKAAMDEISRLTAAAEQLSMRGEGSEVSLELRLSEGVSADFGTLPGRQDKWPEDANDYCVHTGEKITFYYSDASFSNPEINGPVFLGSGRHRLLLSTKLEPKSGRLFVLISENKTLDKI</sequence>
<dbReference type="RefSeq" id="WP_052723335.1">
    <property type="nucleotide sequence ID" value="NZ_CP009517.1"/>
</dbReference>
<dbReference type="GeneID" id="24789106"/>
<dbReference type="PATRIC" id="fig|1434107.4.peg.2032"/>
<evidence type="ECO:0000313" key="2">
    <source>
        <dbReference type="EMBL" id="AKB82143.1"/>
    </source>
</evidence>
<proteinExistence type="predicted"/>